<dbReference type="PROSITE" id="PS50893">
    <property type="entry name" value="ABC_TRANSPORTER_2"/>
    <property type="match status" value="1"/>
</dbReference>
<evidence type="ECO:0000256" key="2">
    <source>
        <dbReference type="ARBA" id="ARBA00022741"/>
    </source>
</evidence>
<dbReference type="SMART" id="SM00382">
    <property type="entry name" value="AAA"/>
    <property type="match status" value="1"/>
</dbReference>
<feature type="domain" description="ABC transporter" evidence="4">
    <location>
        <begin position="5"/>
        <end position="238"/>
    </location>
</feature>
<dbReference type="InterPro" id="IPR005670">
    <property type="entry name" value="PstB-like"/>
</dbReference>
<protein>
    <submittedName>
        <fullName evidence="5">Tungstate transport system ATP-binding protein</fullName>
    </submittedName>
</protein>
<dbReference type="InterPro" id="IPR027417">
    <property type="entry name" value="P-loop_NTPase"/>
</dbReference>
<dbReference type="Proteomes" id="UP000579281">
    <property type="component" value="Unassembled WGS sequence"/>
</dbReference>
<dbReference type="PANTHER" id="PTHR42781">
    <property type="entry name" value="SPERMIDINE/PUTRESCINE IMPORT ATP-BINDING PROTEIN POTA"/>
    <property type="match status" value="1"/>
</dbReference>
<keyword evidence="6" id="KW-1185">Reference proteome</keyword>
<dbReference type="GO" id="GO:0035435">
    <property type="term" value="P:phosphate ion transmembrane transport"/>
    <property type="evidence" value="ECO:0007669"/>
    <property type="project" value="InterPro"/>
</dbReference>
<dbReference type="GO" id="GO:0005315">
    <property type="term" value="F:phosphate transmembrane transporter activity"/>
    <property type="evidence" value="ECO:0007669"/>
    <property type="project" value="InterPro"/>
</dbReference>
<dbReference type="Gene3D" id="3.40.50.300">
    <property type="entry name" value="P-loop containing nucleotide triphosphate hydrolases"/>
    <property type="match status" value="1"/>
</dbReference>
<keyword evidence="3 5" id="KW-0067">ATP-binding</keyword>
<dbReference type="GO" id="GO:0005524">
    <property type="term" value="F:ATP binding"/>
    <property type="evidence" value="ECO:0007669"/>
    <property type="project" value="UniProtKB-KW"/>
</dbReference>
<dbReference type="SUPFAM" id="SSF52540">
    <property type="entry name" value="P-loop containing nucleoside triphosphate hydrolases"/>
    <property type="match status" value="1"/>
</dbReference>
<dbReference type="InterPro" id="IPR003593">
    <property type="entry name" value="AAA+_ATPase"/>
</dbReference>
<dbReference type="PANTHER" id="PTHR42781:SF9">
    <property type="entry name" value="AMINO ACID ABC TRANSPORTER, ATP-BINDING PROTEIN-RELATED"/>
    <property type="match status" value="1"/>
</dbReference>
<evidence type="ECO:0000313" key="6">
    <source>
        <dbReference type="Proteomes" id="UP000579281"/>
    </source>
</evidence>
<reference evidence="5 6" key="1">
    <citation type="submission" date="2020-08" db="EMBL/GenBank/DDBJ databases">
        <title>Genomic Encyclopedia of Type Strains, Phase IV (KMG-IV): sequencing the most valuable type-strain genomes for metagenomic binning, comparative biology and taxonomic classification.</title>
        <authorList>
            <person name="Goeker M."/>
        </authorList>
    </citation>
    <scope>NUCLEOTIDE SEQUENCE [LARGE SCALE GENOMIC DNA]</scope>
    <source>
        <strain evidence="5 6">DSM 103526</strain>
    </source>
</reference>
<name>A0A841KRP0_9FIRM</name>
<evidence type="ECO:0000313" key="5">
    <source>
        <dbReference type="EMBL" id="MBB6216226.1"/>
    </source>
</evidence>
<proteinExistence type="predicted"/>
<evidence type="ECO:0000256" key="3">
    <source>
        <dbReference type="ARBA" id="ARBA00022840"/>
    </source>
</evidence>
<dbReference type="GO" id="GO:0016887">
    <property type="term" value="F:ATP hydrolysis activity"/>
    <property type="evidence" value="ECO:0007669"/>
    <property type="project" value="InterPro"/>
</dbReference>
<dbReference type="EMBL" id="JACHEN010000013">
    <property type="protein sequence ID" value="MBB6216226.1"/>
    <property type="molecule type" value="Genomic_DNA"/>
</dbReference>
<evidence type="ECO:0000259" key="4">
    <source>
        <dbReference type="PROSITE" id="PS50893"/>
    </source>
</evidence>
<organism evidence="5 6">
    <name type="scientific">Anaerosolibacter carboniphilus</name>
    <dbReference type="NCBI Taxonomy" id="1417629"/>
    <lineage>
        <taxon>Bacteria</taxon>
        <taxon>Bacillati</taxon>
        <taxon>Bacillota</taxon>
        <taxon>Clostridia</taxon>
        <taxon>Peptostreptococcales</taxon>
        <taxon>Thermotaleaceae</taxon>
        <taxon>Anaerosolibacter</taxon>
    </lineage>
</organism>
<dbReference type="Pfam" id="PF00005">
    <property type="entry name" value="ABC_tran"/>
    <property type="match status" value="1"/>
</dbReference>
<gene>
    <name evidence="5" type="ORF">HNQ80_002325</name>
</gene>
<dbReference type="InterPro" id="IPR017871">
    <property type="entry name" value="ABC_transporter-like_CS"/>
</dbReference>
<accession>A0A841KRP0</accession>
<evidence type="ECO:0000256" key="1">
    <source>
        <dbReference type="ARBA" id="ARBA00022448"/>
    </source>
</evidence>
<dbReference type="InterPro" id="IPR050093">
    <property type="entry name" value="ABC_SmlMolc_Importer"/>
</dbReference>
<dbReference type="AlphaFoldDB" id="A0A841KRP0"/>
<sequence>MESIFKINNLMKQFKGKTVLSIDELNIQRGAVTAIIGPSGAGKSTLLSILNGLTTPDGGKILFEDQDISGGIKHGDYNRRSMAMVFQNAVMFQGTVFENIAYGLKLRGMPEHEVKVRVNEVLELIGLKEIAYQKAETISGGEAQRIALARAMVFKPKVLFLDEPTANLDPANVTQIEKLIVHAKEHYGTTVILVTHNMFQAKRLANYTVFMMNGSIVEYGSNEEVFANPSNEKTKLFISGEMIY</sequence>
<keyword evidence="1" id="KW-0813">Transport</keyword>
<keyword evidence="2" id="KW-0547">Nucleotide-binding</keyword>
<dbReference type="PROSITE" id="PS00211">
    <property type="entry name" value="ABC_TRANSPORTER_1"/>
    <property type="match status" value="1"/>
</dbReference>
<dbReference type="CDD" id="cd03260">
    <property type="entry name" value="ABC_PstB_phosphate_transporter"/>
    <property type="match status" value="1"/>
</dbReference>
<dbReference type="GO" id="GO:0016020">
    <property type="term" value="C:membrane"/>
    <property type="evidence" value="ECO:0007669"/>
    <property type="project" value="InterPro"/>
</dbReference>
<comment type="caution">
    <text evidence="5">The sequence shown here is derived from an EMBL/GenBank/DDBJ whole genome shotgun (WGS) entry which is preliminary data.</text>
</comment>
<dbReference type="InterPro" id="IPR003439">
    <property type="entry name" value="ABC_transporter-like_ATP-bd"/>
</dbReference>